<accession>A0ABV5SXX8</accession>
<evidence type="ECO:0000313" key="3">
    <source>
        <dbReference type="EMBL" id="MFB9645206.1"/>
    </source>
</evidence>
<feature type="transmembrane region" description="Helical" evidence="2">
    <location>
        <begin position="101"/>
        <end position="122"/>
    </location>
</feature>
<evidence type="ECO:0000313" key="4">
    <source>
        <dbReference type="Proteomes" id="UP001589611"/>
    </source>
</evidence>
<name>A0ABV5SXX8_9MICO</name>
<dbReference type="RefSeq" id="WP_344714158.1">
    <property type="nucleotide sequence ID" value="NZ_BAAAWH010000001.1"/>
</dbReference>
<proteinExistence type="predicted"/>
<dbReference type="Proteomes" id="UP001589611">
    <property type="component" value="Unassembled WGS sequence"/>
</dbReference>
<keyword evidence="2" id="KW-0812">Transmembrane</keyword>
<feature type="compositionally biased region" description="Basic and acidic residues" evidence="1">
    <location>
        <begin position="1"/>
        <end position="38"/>
    </location>
</feature>
<organism evidence="3 4">
    <name type="scientific">Microbacterium terregens</name>
    <dbReference type="NCBI Taxonomy" id="69363"/>
    <lineage>
        <taxon>Bacteria</taxon>
        <taxon>Bacillati</taxon>
        <taxon>Actinomycetota</taxon>
        <taxon>Actinomycetes</taxon>
        <taxon>Micrococcales</taxon>
        <taxon>Microbacteriaceae</taxon>
        <taxon>Microbacterium</taxon>
    </lineage>
</organism>
<keyword evidence="2" id="KW-0472">Membrane</keyword>
<feature type="transmembrane region" description="Helical" evidence="2">
    <location>
        <begin position="150"/>
        <end position="168"/>
    </location>
</feature>
<dbReference type="InterPro" id="IPR046231">
    <property type="entry name" value="DUF6264"/>
</dbReference>
<feature type="region of interest" description="Disordered" evidence="1">
    <location>
        <begin position="1"/>
        <end position="58"/>
    </location>
</feature>
<comment type="caution">
    <text evidence="3">The sequence shown here is derived from an EMBL/GenBank/DDBJ whole genome shotgun (WGS) entry which is preliminary data.</text>
</comment>
<evidence type="ECO:0000256" key="1">
    <source>
        <dbReference type="SAM" id="MobiDB-lite"/>
    </source>
</evidence>
<keyword evidence="2" id="KW-1133">Transmembrane helix</keyword>
<sequence>MSDPVDRTASHGTEELRPRPHGTEELRPRPHGTEELRPRPQYGEYATPEEQRARIQQPDLTRLLDTGQDPDALHGAPAGTAVAAAVKDEAPIRRGRFVDRVATIALLVYGLVNVVTGIPGMINYESYVGTVFSLLGVDAQLSDPAAGRPWGLAAALLLAIGWLATAYLSWRSLRRGRVTWWIPLVAGIVFTFVSGILLMVPIVSDPTVWNAILDTAR</sequence>
<reference evidence="3 4" key="1">
    <citation type="submission" date="2024-09" db="EMBL/GenBank/DDBJ databases">
        <authorList>
            <person name="Sun Q."/>
            <person name="Mori K."/>
        </authorList>
    </citation>
    <scope>NUCLEOTIDE SEQUENCE [LARGE SCALE GENOMIC DNA]</scope>
    <source>
        <strain evidence="3 4">JCM 1342</strain>
    </source>
</reference>
<gene>
    <name evidence="3" type="ORF">ACFFPJ_05285</name>
</gene>
<dbReference type="Pfam" id="PF19779">
    <property type="entry name" value="DUF6264"/>
    <property type="match status" value="1"/>
</dbReference>
<protein>
    <submittedName>
        <fullName evidence="3">DUF6264 family protein</fullName>
    </submittedName>
</protein>
<dbReference type="EMBL" id="JBHMBE010000002">
    <property type="protein sequence ID" value="MFB9645206.1"/>
    <property type="molecule type" value="Genomic_DNA"/>
</dbReference>
<keyword evidence="4" id="KW-1185">Reference proteome</keyword>
<evidence type="ECO:0000256" key="2">
    <source>
        <dbReference type="SAM" id="Phobius"/>
    </source>
</evidence>
<feature type="transmembrane region" description="Helical" evidence="2">
    <location>
        <begin position="180"/>
        <end position="203"/>
    </location>
</feature>